<evidence type="ECO:0000313" key="2">
    <source>
        <dbReference type="Proteomes" id="UP001295684"/>
    </source>
</evidence>
<keyword evidence="2" id="KW-1185">Reference proteome</keyword>
<reference evidence="1" key="1">
    <citation type="submission" date="2023-07" db="EMBL/GenBank/DDBJ databases">
        <authorList>
            <consortium name="AG Swart"/>
            <person name="Singh M."/>
            <person name="Singh A."/>
            <person name="Seah K."/>
            <person name="Emmerich C."/>
        </authorList>
    </citation>
    <scope>NUCLEOTIDE SEQUENCE</scope>
    <source>
        <strain evidence="1">DP1</strain>
    </source>
</reference>
<protein>
    <submittedName>
        <fullName evidence="1">Uncharacterized protein</fullName>
    </submittedName>
</protein>
<sequence>MNIFKIKRHYCIGDALSVNLSETVNIPQSWDLVEQTSITAVTVNFSTIDCGLKTTFDLKLDISVKNNTPDVIILQRSFDHSSPV</sequence>
<gene>
    <name evidence="1" type="ORF">ECRASSUSDP1_LOCUS16133</name>
</gene>
<accession>A0AAD1XL46</accession>
<dbReference type="AlphaFoldDB" id="A0AAD1XL46"/>
<organism evidence="1 2">
    <name type="scientific">Euplotes crassus</name>
    <dbReference type="NCBI Taxonomy" id="5936"/>
    <lineage>
        <taxon>Eukaryota</taxon>
        <taxon>Sar</taxon>
        <taxon>Alveolata</taxon>
        <taxon>Ciliophora</taxon>
        <taxon>Intramacronucleata</taxon>
        <taxon>Spirotrichea</taxon>
        <taxon>Hypotrichia</taxon>
        <taxon>Euplotida</taxon>
        <taxon>Euplotidae</taxon>
        <taxon>Moneuplotes</taxon>
    </lineage>
</organism>
<evidence type="ECO:0000313" key="1">
    <source>
        <dbReference type="EMBL" id="CAI2374776.1"/>
    </source>
</evidence>
<dbReference type="Proteomes" id="UP001295684">
    <property type="component" value="Unassembled WGS sequence"/>
</dbReference>
<comment type="caution">
    <text evidence="1">The sequence shown here is derived from an EMBL/GenBank/DDBJ whole genome shotgun (WGS) entry which is preliminary data.</text>
</comment>
<proteinExistence type="predicted"/>
<name>A0AAD1XL46_EUPCR</name>
<dbReference type="EMBL" id="CAMPGE010016201">
    <property type="protein sequence ID" value="CAI2374776.1"/>
    <property type="molecule type" value="Genomic_DNA"/>
</dbReference>